<comment type="caution">
    <text evidence="12">The sequence shown here is derived from an EMBL/GenBank/DDBJ whole genome shotgun (WGS) entry which is preliminary data.</text>
</comment>
<comment type="pathway">
    <text evidence="5 10">Sulfur metabolism; hydrogen sulfide biosynthesis; sulfite from sulfate.</text>
</comment>
<name>A0A9X3TSN2_9BACL</name>
<evidence type="ECO:0000259" key="11">
    <source>
        <dbReference type="Pfam" id="PF01507"/>
    </source>
</evidence>
<dbReference type="FunFam" id="3.40.50.620:FF:000095">
    <property type="entry name" value="Phosphoadenosine phosphosulfate reductase"/>
    <property type="match status" value="1"/>
</dbReference>
<sequence length="247" mass="27979">MNWNYESATDADLAFVNREMVGKDALDVIKWAYGTFGDDLVYACSFGAEGIVLLDLISKVKPDAPVFFLDTHLHFAETYDLIKRVRERYPTLRITIKEPALSLAEQAAAYGEALWERQPDLCCQLRKVEPLASVLEGAVAWLSGLRREQSPTRAHVQYVNRDNRFRSLKVCPLIHWTWQEVWQYIRTFDLPYNPLHDQGYPSIGCAPCTRAVQEGEDARAGRWANTGKTECGLHVAPASATRSDTKE</sequence>
<evidence type="ECO:0000256" key="8">
    <source>
        <dbReference type="ARBA" id="ARBA00030894"/>
    </source>
</evidence>
<evidence type="ECO:0000256" key="3">
    <source>
        <dbReference type="ARBA" id="ARBA00023002"/>
    </source>
</evidence>
<dbReference type="Pfam" id="PF01507">
    <property type="entry name" value="PAPS_reduct"/>
    <property type="match status" value="1"/>
</dbReference>
<comment type="subcellular location">
    <subcellularLocation>
        <location evidence="10">Cytoplasm</location>
    </subcellularLocation>
</comment>
<dbReference type="NCBIfam" id="TIGR00434">
    <property type="entry name" value="cysH"/>
    <property type="match status" value="1"/>
</dbReference>
<dbReference type="GO" id="GO:0004604">
    <property type="term" value="F:phosphoadenylyl-sulfate reductase (thioredoxin) activity"/>
    <property type="evidence" value="ECO:0007669"/>
    <property type="project" value="UniProtKB-UniRule"/>
</dbReference>
<evidence type="ECO:0000256" key="2">
    <source>
        <dbReference type="ARBA" id="ARBA00022490"/>
    </source>
</evidence>
<dbReference type="Gene3D" id="3.40.50.620">
    <property type="entry name" value="HUPs"/>
    <property type="match status" value="1"/>
</dbReference>
<feature type="domain" description="Phosphoadenosine phosphosulphate reductase" evidence="11">
    <location>
        <begin position="40"/>
        <end position="211"/>
    </location>
</feature>
<keyword evidence="10" id="KW-0408">Iron</keyword>
<dbReference type="GO" id="GO:0043866">
    <property type="term" value="F:adenylyl-sulfate reductase (thioredoxin) activity"/>
    <property type="evidence" value="ECO:0007669"/>
    <property type="project" value="UniProtKB-EC"/>
</dbReference>
<dbReference type="GO" id="GO:0070814">
    <property type="term" value="P:hydrogen sulfide biosynthetic process"/>
    <property type="evidence" value="ECO:0007669"/>
    <property type="project" value="UniProtKB-UniRule"/>
</dbReference>
<evidence type="ECO:0000256" key="4">
    <source>
        <dbReference type="ARBA" id="ARBA00024298"/>
    </source>
</evidence>
<dbReference type="GO" id="GO:0005737">
    <property type="term" value="C:cytoplasm"/>
    <property type="evidence" value="ECO:0007669"/>
    <property type="project" value="UniProtKB-SubCell"/>
</dbReference>
<dbReference type="EMBL" id="JAPYYP010000020">
    <property type="protein sequence ID" value="MDA5109704.1"/>
    <property type="molecule type" value="Genomic_DNA"/>
</dbReference>
<feature type="binding site" evidence="10">
    <location>
        <position position="123"/>
    </location>
    <ligand>
        <name>[4Fe-4S] cluster</name>
        <dbReference type="ChEBI" id="CHEBI:49883"/>
    </ligand>
</feature>
<dbReference type="InterPro" id="IPR002500">
    <property type="entry name" value="PAPS_reduct_dom"/>
</dbReference>
<dbReference type="GO" id="GO:0051539">
    <property type="term" value="F:4 iron, 4 sulfur cluster binding"/>
    <property type="evidence" value="ECO:0007669"/>
    <property type="project" value="UniProtKB-UniRule"/>
</dbReference>
<dbReference type="NCBIfam" id="NF002537">
    <property type="entry name" value="PRK02090.1"/>
    <property type="match status" value="1"/>
</dbReference>
<evidence type="ECO:0000313" key="13">
    <source>
        <dbReference type="Proteomes" id="UP001151071"/>
    </source>
</evidence>
<reference evidence="12" key="1">
    <citation type="submission" date="2022-12" db="EMBL/GenBank/DDBJ databases">
        <title>Draft genome sequence of the thermophilic strain Brevibacillus thermoruber HT42, isolated from Los Humeros, Puebla, Mexico, with biotechnological potential.</title>
        <authorList>
            <person name="Lara Sanchez J."/>
            <person name="Solis Palacios R."/>
            <person name="Bustos Baena A.S."/>
            <person name="Ruz Baez A.E."/>
            <person name="Espinosa Luna G."/>
            <person name="Oliart Ros R.M."/>
        </authorList>
    </citation>
    <scope>NUCLEOTIDE SEQUENCE</scope>
    <source>
        <strain evidence="12">HT42</strain>
    </source>
</reference>
<accession>A0A9X3TSN2</accession>
<feature type="active site" description="Nucleophile; cysteine thiosulfonate intermediate" evidence="10">
    <location>
        <position position="231"/>
    </location>
</feature>
<feature type="binding site" evidence="10">
    <location>
        <position position="122"/>
    </location>
    <ligand>
        <name>[4Fe-4S] cluster</name>
        <dbReference type="ChEBI" id="CHEBI:49883"/>
    </ligand>
</feature>
<dbReference type="NCBIfam" id="TIGR02055">
    <property type="entry name" value="APS_reductase"/>
    <property type="match status" value="1"/>
</dbReference>
<evidence type="ECO:0000313" key="12">
    <source>
        <dbReference type="EMBL" id="MDA5109704.1"/>
    </source>
</evidence>
<evidence type="ECO:0000256" key="5">
    <source>
        <dbReference type="ARBA" id="ARBA00024327"/>
    </source>
</evidence>
<feature type="binding site" evidence="10">
    <location>
        <position position="208"/>
    </location>
    <ligand>
        <name>[4Fe-4S] cluster</name>
        <dbReference type="ChEBI" id="CHEBI:49883"/>
    </ligand>
</feature>
<comment type="catalytic activity">
    <reaction evidence="10">
        <text>[thioredoxin]-disulfide + sulfite + AMP + 2 H(+) = adenosine 5'-phosphosulfate + [thioredoxin]-dithiol</text>
        <dbReference type="Rhea" id="RHEA:21976"/>
        <dbReference type="Rhea" id="RHEA-COMP:10698"/>
        <dbReference type="Rhea" id="RHEA-COMP:10700"/>
        <dbReference type="ChEBI" id="CHEBI:15378"/>
        <dbReference type="ChEBI" id="CHEBI:17359"/>
        <dbReference type="ChEBI" id="CHEBI:29950"/>
        <dbReference type="ChEBI" id="CHEBI:50058"/>
        <dbReference type="ChEBI" id="CHEBI:58243"/>
        <dbReference type="ChEBI" id="CHEBI:456215"/>
        <dbReference type="EC" id="1.8.4.10"/>
    </reaction>
</comment>
<dbReference type="CDD" id="cd23945">
    <property type="entry name" value="PAPS_reductase"/>
    <property type="match status" value="1"/>
</dbReference>
<keyword evidence="10" id="KW-0411">Iron-sulfur</keyword>
<dbReference type="Proteomes" id="UP001151071">
    <property type="component" value="Unassembled WGS sequence"/>
</dbReference>
<protein>
    <recommendedName>
        <fullName evidence="7 10">Adenosine 5'-phosphosulfate reductase</fullName>
        <shortName evidence="10">APS reductase</shortName>
        <ecNumber evidence="6 10">1.8.4.10</ecNumber>
    </recommendedName>
    <alternativeName>
        <fullName evidence="9 10">5'-adenylylsulfate reductase</fullName>
    </alternativeName>
    <alternativeName>
        <fullName evidence="8 10">Thioredoxin-dependent 5'-adenylylsulfate reductase</fullName>
    </alternativeName>
</protein>
<keyword evidence="2 10" id="KW-0963">Cytoplasm</keyword>
<comment type="cofactor">
    <cofactor evidence="10">
        <name>[4Fe-4S] cluster</name>
        <dbReference type="ChEBI" id="CHEBI:49883"/>
    </cofactor>
    <text evidence="10">Binds 1 [4Fe-4S] cluster per subunit.</text>
</comment>
<dbReference type="GO" id="GO:0019344">
    <property type="term" value="P:cysteine biosynthetic process"/>
    <property type="evidence" value="ECO:0007669"/>
    <property type="project" value="InterPro"/>
</dbReference>
<dbReference type="EC" id="1.8.4.10" evidence="6 10"/>
<dbReference type="HAMAP" id="MF_00063">
    <property type="entry name" value="CysH"/>
    <property type="match status" value="1"/>
</dbReference>
<dbReference type="PANTHER" id="PTHR46509">
    <property type="entry name" value="PHOSPHOADENOSINE PHOSPHOSULFATE REDUCTASE"/>
    <property type="match status" value="1"/>
</dbReference>
<organism evidence="12 13">
    <name type="scientific">Brevibacillus thermoruber</name>
    <dbReference type="NCBI Taxonomy" id="33942"/>
    <lineage>
        <taxon>Bacteria</taxon>
        <taxon>Bacillati</taxon>
        <taxon>Bacillota</taxon>
        <taxon>Bacilli</taxon>
        <taxon>Bacillales</taxon>
        <taxon>Paenibacillaceae</taxon>
        <taxon>Brevibacillus</taxon>
    </lineage>
</organism>
<keyword evidence="3 10" id="KW-0560">Oxidoreductase</keyword>
<evidence type="ECO:0000256" key="1">
    <source>
        <dbReference type="ARBA" id="ARBA00009732"/>
    </source>
</evidence>
<evidence type="ECO:0000256" key="10">
    <source>
        <dbReference type="HAMAP-Rule" id="MF_00063"/>
    </source>
</evidence>
<evidence type="ECO:0000256" key="7">
    <source>
        <dbReference type="ARBA" id="ARBA00029514"/>
    </source>
</evidence>
<proteinExistence type="inferred from homology"/>
<dbReference type="InterPro" id="IPR011798">
    <property type="entry name" value="APS_reductase"/>
</dbReference>
<dbReference type="InterPro" id="IPR004511">
    <property type="entry name" value="PAPS/APS_Rdtase"/>
</dbReference>
<dbReference type="RefSeq" id="WP_035299815.1">
    <property type="nucleotide sequence ID" value="NZ_JAPYYP010000020.1"/>
</dbReference>
<keyword evidence="13" id="KW-1185">Reference proteome</keyword>
<comment type="similarity">
    <text evidence="1 10">Belongs to the PAPS reductase family. CysH subfamily.</text>
</comment>
<dbReference type="AlphaFoldDB" id="A0A9X3TSN2"/>
<feature type="binding site" evidence="10">
    <location>
        <position position="205"/>
    </location>
    <ligand>
        <name>[4Fe-4S] cluster</name>
        <dbReference type="ChEBI" id="CHEBI:49883"/>
    </ligand>
</feature>
<gene>
    <name evidence="10" type="primary">cysH</name>
    <name evidence="12" type="ORF">O3V59_15160</name>
</gene>
<evidence type="ECO:0000256" key="9">
    <source>
        <dbReference type="ARBA" id="ARBA00032041"/>
    </source>
</evidence>
<comment type="function">
    <text evidence="4 10">Catalyzes the formation of sulfite from adenosine 5'-phosphosulfate (APS) using thioredoxin as an electron donor.</text>
</comment>
<dbReference type="SUPFAM" id="SSF52402">
    <property type="entry name" value="Adenine nucleotide alpha hydrolases-like"/>
    <property type="match status" value="1"/>
</dbReference>
<evidence type="ECO:0000256" key="6">
    <source>
        <dbReference type="ARBA" id="ARBA00024386"/>
    </source>
</evidence>
<keyword evidence="10" id="KW-0479">Metal-binding</keyword>
<dbReference type="PANTHER" id="PTHR46509:SF1">
    <property type="entry name" value="PHOSPHOADENOSINE PHOSPHOSULFATE REDUCTASE"/>
    <property type="match status" value="1"/>
</dbReference>
<dbReference type="GO" id="GO:0046872">
    <property type="term" value="F:metal ion binding"/>
    <property type="evidence" value="ECO:0007669"/>
    <property type="project" value="UniProtKB-KW"/>
</dbReference>
<dbReference type="PIRSF" id="PIRSF000857">
    <property type="entry name" value="PAPS_reductase"/>
    <property type="match status" value="1"/>
</dbReference>
<dbReference type="GO" id="GO:0019379">
    <property type="term" value="P:sulfate assimilation, phosphoadenylyl sulfate reduction by phosphoadenylyl-sulfate reductase (thioredoxin)"/>
    <property type="evidence" value="ECO:0007669"/>
    <property type="project" value="UniProtKB-UniRule"/>
</dbReference>
<dbReference type="InterPro" id="IPR014729">
    <property type="entry name" value="Rossmann-like_a/b/a_fold"/>
</dbReference>